<reference evidence="3" key="1">
    <citation type="journal article" date="2009" name="Environ. Microbiol.">
        <title>Contribution of mobile genetic elements to Desulfovibrio vulgaris genome plasticity.</title>
        <authorList>
            <person name="Walker C.B."/>
            <person name="Stolyar S."/>
            <person name="Chivian D."/>
            <person name="Pinel N."/>
            <person name="Gabster J.A."/>
            <person name="Dehal P.S."/>
            <person name="He Z."/>
            <person name="Yang Z.K."/>
            <person name="Yen H.C."/>
            <person name="Zhou J."/>
            <person name="Wall J.D."/>
            <person name="Hazen T.C."/>
            <person name="Arkin A.P."/>
            <person name="Stahl D.A."/>
        </authorList>
    </citation>
    <scope>NUCLEOTIDE SEQUENCE [LARGE SCALE GENOMIC DNA]</scope>
    <source>
        <strain evidence="3">DP4</strain>
    </source>
</reference>
<protein>
    <submittedName>
        <fullName evidence="2">Uncharacterized protein</fullName>
    </submittedName>
</protein>
<accession>A0A0H3A6G5</accession>
<feature type="region of interest" description="Disordered" evidence="1">
    <location>
        <begin position="1"/>
        <end position="62"/>
    </location>
</feature>
<evidence type="ECO:0000313" key="2">
    <source>
        <dbReference type="EMBL" id="ABM27667.1"/>
    </source>
</evidence>
<sequence length="99" mass="10856">MTRGGPYLAVQAGDESRGDAGLDQGSRITLQNDATCGRERRRTVARPGHVREGPQDGVPCHTAPDETVALYRMQKNEHEYVFMLVTAPPEPSRTVNNGH</sequence>
<dbReference type="HOGENOM" id="CLU_2315772_0_0_7"/>
<dbReference type="EMBL" id="CP000527">
    <property type="protein sequence ID" value="ABM27667.1"/>
    <property type="molecule type" value="Genomic_DNA"/>
</dbReference>
<gene>
    <name evidence="2" type="ordered locus">Dvul_0644</name>
</gene>
<proteinExistence type="predicted"/>
<dbReference type="Proteomes" id="UP000009173">
    <property type="component" value="Chromosome"/>
</dbReference>
<organism evidence="2 3">
    <name type="scientific">Nitratidesulfovibrio vulgaris (strain DP4)</name>
    <name type="common">Desulfovibrio vulgaris</name>
    <dbReference type="NCBI Taxonomy" id="391774"/>
    <lineage>
        <taxon>Bacteria</taxon>
        <taxon>Pseudomonadati</taxon>
        <taxon>Thermodesulfobacteriota</taxon>
        <taxon>Desulfovibrionia</taxon>
        <taxon>Desulfovibrionales</taxon>
        <taxon>Desulfovibrionaceae</taxon>
        <taxon>Nitratidesulfovibrio</taxon>
    </lineage>
</organism>
<dbReference type="KEGG" id="dvl:Dvul_0644"/>
<name>A0A0H3A6G5_NITV4</name>
<evidence type="ECO:0000313" key="3">
    <source>
        <dbReference type="Proteomes" id="UP000009173"/>
    </source>
</evidence>
<evidence type="ECO:0000256" key="1">
    <source>
        <dbReference type="SAM" id="MobiDB-lite"/>
    </source>
</evidence>
<dbReference type="AlphaFoldDB" id="A0A0H3A6G5"/>